<feature type="region of interest" description="Disordered" evidence="1">
    <location>
        <begin position="367"/>
        <end position="395"/>
    </location>
</feature>
<dbReference type="GO" id="GO:0000309">
    <property type="term" value="F:nicotinamide-nucleotide adenylyltransferase activity"/>
    <property type="evidence" value="ECO:0007669"/>
    <property type="project" value="TreeGrafter"/>
</dbReference>
<dbReference type="PANTHER" id="PTHR31285:SF0">
    <property type="entry name" value="NICOTINAMIDE MONONUCLEOTIDE ADENYLYLTRANSFERASE"/>
    <property type="match status" value="1"/>
</dbReference>
<accession>A0A423W0U1</accession>
<evidence type="ECO:0008006" key="4">
    <source>
        <dbReference type="Google" id="ProtNLM"/>
    </source>
</evidence>
<dbReference type="STRING" id="252740.A0A423W0U1"/>
<keyword evidence="3" id="KW-1185">Reference proteome</keyword>
<dbReference type="GO" id="GO:0005634">
    <property type="term" value="C:nucleus"/>
    <property type="evidence" value="ECO:0007669"/>
    <property type="project" value="TreeGrafter"/>
</dbReference>
<dbReference type="AlphaFoldDB" id="A0A423W0U1"/>
<name>A0A423W0U1_CYTCH</name>
<dbReference type="Proteomes" id="UP000284375">
    <property type="component" value="Unassembled WGS sequence"/>
</dbReference>
<comment type="caution">
    <text evidence="2">The sequence shown here is derived from an EMBL/GenBank/DDBJ whole genome shotgun (WGS) entry which is preliminary data.</text>
</comment>
<dbReference type="GO" id="GO:0016887">
    <property type="term" value="F:ATP hydrolysis activity"/>
    <property type="evidence" value="ECO:0007669"/>
    <property type="project" value="TreeGrafter"/>
</dbReference>
<evidence type="ECO:0000256" key="1">
    <source>
        <dbReference type="SAM" id="MobiDB-lite"/>
    </source>
</evidence>
<protein>
    <recommendedName>
        <fullName evidence="4">Nicotinamide-nucleotide adenylyltransferase</fullName>
    </recommendedName>
</protein>
<organism evidence="2 3">
    <name type="scientific">Cytospora chrysosperma</name>
    <name type="common">Cytospora canker fungus</name>
    <name type="synonym">Sphaeria chrysosperma</name>
    <dbReference type="NCBI Taxonomy" id="252740"/>
    <lineage>
        <taxon>Eukaryota</taxon>
        <taxon>Fungi</taxon>
        <taxon>Dikarya</taxon>
        <taxon>Ascomycota</taxon>
        <taxon>Pezizomycotina</taxon>
        <taxon>Sordariomycetes</taxon>
        <taxon>Sordariomycetidae</taxon>
        <taxon>Diaporthales</taxon>
        <taxon>Cytosporaceae</taxon>
        <taxon>Cytospora</taxon>
    </lineage>
</organism>
<evidence type="ECO:0000313" key="3">
    <source>
        <dbReference type="Proteomes" id="UP000284375"/>
    </source>
</evidence>
<proteinExistence type="predicted"/>
<dbReference type="InterPro" id="IPR014729">
    <property type="entry name" value="Rossmann-like_a/b/a_fold"/>
</dbReference>
<reference evidence="2 3" key="1">
    <citation type="submission" date="2015-09" db="EMBL/GenBank/DDBJ databases">
        <title>Host preference determinants of Valsa canker pathogens revealed by comparative genomics.</title>
        <authorList>
            <person name="Yin Z."/>
            <person name="Huang L."/>
        </authorList>
    </citation>
    <scope>NUCLEOTIDE SEQUENCE [LARGE SCALE GENOMIC DNA]</scope>
    <source>
        <strain evidence="2 3">YSFL</strain>
    </source>
</reference>
<dbReference type="PANTHER" id="PTHR31285">
    <property type="entry name" value="NICOTINAMIDE MONONUCLEOTIDE ADENYLYLTRANSFERASE"/>
    <property type="match status" value="1"/>
</dbReference>
<gene>
    <name evidence="2" type="ORF">VSDG_04106</name>
</gene>
<evidence type="ECO:0000313" key="2">
    <source>
        <dbReference type="EMBL" id="ROV96959.1"/>
    </source>
</evidence>
<dbReference type="EMBL" id="LJZO01000018">
    <property type="protein sequence ID" value="ROV96959.1"/>
    <property type="molecule type" value="Genomic_DNA"/>
</dbReference>
<dbReference type="OrthoDB" id="5591297at2759"/>
<sequence>MPPEAGEDAAMLLPRLQSALRQFQSSGKAFQLLGTSTAPRRCGTLIILDSSFNPPSLAHMQMATSALQDIRRQGQGNGKGKGAGLEDDCRLLLLLAVNNADKAPKPAAFEHRLLMMHKFAGDVQKAWRGTTRATEQEDDSDLPVDIGLTAHPFFHEKSAAIAASPEYSFSSPANPASSSEPHTEQVVLAGFDTLIRIFDPKYYQPPVPETAVDAPTADKKTPMQIALDPFFARARLRITMRTDDDWGSKEDQQQYVERLVDGDELDKVGGRREWARRVEMVHGMVGSKEQAVVSSTLAREAVKARNWARLKNLVPESVADLIERGKGGHEKCSELDSFQVHAQIASGYEDEVNILLCNMSKPMMCNEKKKEAASQTSIDCHPAKAPEGKTSGKSG</sequence>
<dbReference type="Gene3D" id="3.40.50.620">
    <property type="entry name" value="HUPs"/>
    <property type="match status" value="1"/>
</dbReference>
<dbReference type="GO" id="GO:0005737">
    <property type="term" value="C:cytoplasm"/>
    <property type="evidence" value="ECO:0007669"/>
    <property type="project" value="TreeGrafter"/>
</dbReference>
<dbReference type="SUPFAM" id="SSF52374">
    <property type="entry name" value="Nucleotidylyl transferase"/>
    <property type="match status" value="1"/>
</dbReference>